<protein>
    <submittedName>
        <fullName evidence="1">Putative DUF2198-containing protein</fullName>
    </submittedName>
</protein>
<dbReference type="EMBL" id="UHDP01000003">
    <property type="protein sequence ID" value="SUM47463.1"/>
    <property type="molecule type" value="Genomic_DNA"/>
</dbReference>
<gene>
    <name evidence="1" type="ORF">NCTC11048_02546</name>
</gene>
<dbReference type="Pfam" id="PF09964">
    <property type="entry name" value="DUF2198"/>
    <property type="match status" value="1"/>
</dbReference>
<dbReference type="STRING" id="1141106.GCA_000308095_01190"/>
<name>A0A380GAZ3_STAIN</name>
<accession>A0A380GAZ3</accession>
<reference evidence="1 2" key="1">
    <citation type="submission" date="2018-06" db="EMBL/GenBank/DDBJ databases">
        <authorList>
            <consortium name="Pathogen Informatics"/>
            <person name="Doyle S."/>
        </authorList>
    </citation>
    <scope>NUCLEOTIDE SEQUENCE [LARGE SCALE GENOMIC DNA]</scope>
    <source>
        <strain evidence="2">NCTC 11048</strain>
    </source>
</reference>
<dbReference type="Proteomes" id="UP000255549">
    <property type="component" value="Unassembled WGS sequence"/>
</dbReference>
<proteinExistence type="predicted"/>
<evidence type="ECO:0000313" key="2">
    <source>
        <dbReference type="Proteomes" id="UP000255549"/>
    </source>
</evidence>
<evidence type="ECO:0000313" key="1">
    <source>
        <dbReference type="EMBL" id="SUM47463.1"/>
    </source>
</evidence>
<keyword evidence="2" id="KW-1185">Reference proteome</keyword>
<organism evidence="1 2">
    <name type="scientific">Staphylococcus intermedius NCTC 11048</name>
    <dbReference type="NCBI Taxonomy" id="1141106"/>
    <lineage>
        <taxon>Bacteria</taxon>
        <taxon>Bacillati</taxon>
        <taxon>Bacillota</taxon>
        <taxon>Bacilli</taxon>
        <taxon>Bacillales</taxon>
        <taxon>Staphylococcaceae</taxon>
        <taxon>Staphylococcus</taxon>
        <taxon>Staphylococcus intermedius group</taxon>
    </lineage>
</organism>
<sequence length="55" mass="6216">MGTLITLVVIGASVYKGFFHNEWIIFLDVVSLLAGYIIVEELKIHRIEHDKEGGM</sequence>
<dbReference type="AlphaFoldDB" id="A0A380GAZ3"/>
<dbReference type="InterPro" id="IPR019242">
    <property type="entry name" value="DUF2198"/>
</dbReference>